<name>A0A412TTK9_9BACT</name>
<protein>
    <submittedName>
        <fullName evidence="1">Uncharacterized protein</fullName>
    </submittedName>
</protein>
<accession>A0A412TTK9</accession>
<dbReference type="EMBL" id="QRYC01000006">
    <property type="protein sequence ID" value="RGU57197.1"/>
    <property type="molecule type" value="Genomic_DNA"/>
</dbReference>
<gene>
    <name evidence="1" type="ORF">DWW57_06480</name>
</gene>
<dbReference type="OMA" id="WQRDYIY"/>
<dbReference type="RefSeq" id="WP_041557093.1">
    <property type="nucleotide sequence ID" value="NZ_JADNHN010000001.1"/>
</dbReference>
<comment type="caution">
    <text evidence="1">The sequence shown here is derived from an EMBL/GenBank/DDBJ whole genome shotgun (WGS) entry which is preliminary data.</text>
</comment>
<sequence>MKNFVLVFLVYLSVASCNESLNDIDKNVVSATFLEQSESNLILKQKFSSALVKVLGQNEEVRSLIKEEALKQIDFDYDVLYCLIKDKQLKNGVTLEEYLEKYLTSDELKCIHKQLPTLTLFVPTLPENSFSVHSWNTIDELPAVAVKVSDNNDVKIYYGNGETEVFPADIIPGFPVVVVKENERIVRNGEILSKTVSENIEETNLIFVDEIFNNLHGKDLVNTKTRANRPDRPVPLPKVDNPEDYLPANMKKTYEAYKIYKNTTGWQRDYIYYGITPTTDKGPFDYNMKEFLVGFELMGDALGFYRKIADQDGDPKSSIPIGGVLPANSSIITWTEGEYEFKVTTYVGSKSTIGTEYKSFFRLKPDQLFRAEVERVISRPGMPGYTVYKLVGLKSKRVDLDLPLFEWDLENYGATIKIAIEEVDGQETEVNSISSSIEFATNFGFDASFGEKVKFGVKFGSTIKEVLNVSNTITKTLGGDELGEVIINFADPVVISDEFRYHYKPRTNPREQAVVDYTEPTFNSKYYTGWYRLYISPKKTNL</sequence>
<evidence type="ECO:0000313" key="2">
    <source>
        <dbReference type="Proteomes" id="UP000284243"/>
    </source>
</evidence>
<dbReference type="Proteomes" id="UP000284243">
    <property type="component" value="Unassembled WGS sequence"/>
</dbReference>
<reference evidence="1 2" key="1">
    <citation type="submission" date="2018-08" db="EMBL/GenBank/DDBJ databases">
        <title>A genome reference for cultivated species of the human gut microbiota.</title>
        <authorList>
            <person name="Zou Y."/>
            <person name="Xue W."/>
            <person name="Luo G."/>
        </authorList>
    </citation>
    <scope>NUCLEOTIDE SEQUENCE [LARGE SCALE GENOMIC DNA]</scope>
    <source>
        <strain evidence="1 2">AF16-14</strain>
    </source>
</reference>
<dbReference type="PROSITE" id="PS51257">
    <property type="entry name" value="PROKAR_LIPOPROTEIN"/>
    <property type="match status" value="1"/>
</dbReference>
<proteinExistence type="predicted"/>
<organism evidence="1 2">
    <name type="scientific">Odoribacter splanchnicus</name>
    <dbReference type="NCBI Taxonomy" id="28118"/>
    <lineage>
        <taxon>Bacteria</taxon>
        <taxon>Pseudomonadati</taxon>
        <taxon>Bacteroidota</taxon>
        <taxon>Bacteroidia</taxon>
        <taxon>Bacteroidales</taxon>
        <taxon>Odoribacteraceae</taxon>
        <taxon>Odoribacter</taxon>
    </lineage>
</organism>
<evidence type="ECO:0000313" key="1">
    <source>
        <dbReference type="EMBL" id="RGU57197.1"/>
    </source>
</evidence>
<dbReference type="AlphaFoldDB" id="A0A412TTK9"/>